<dbReference type="Proteomes" id="UP000295496">
    <property type="component" value="Unassembled WGS sequence"/>
</dbReference>
<dbReference type="Gene3D" id="2.10.109.10">
    <property type="entry name" value="Umud Fragment, subunit A"/>
    <property type="match status" value="1"/>
</dbReference>
<proteinExistence type="predicted"/>
<keyword evidence="3" id="KW-1185">Reference proteome</keyword>
<sequence length="156" mass="18151">MNNAMQNARYHDTNTMIANDFSYHPIPYFEDRQAMKKNYSRKLDLNLYCIKRPQQTCFIRVTNPDMLAWGIEQDDMLVVEKNDSLSLGDLVVLEVAQQMEIYEFVNHNNGEFVFFPLSSKAHHIKTNNWAELPIIGTVTNTIHQIKPRKNSVKFAA</sequence>
<dbReference type="InterPro" id="IPR036286">
    <property type="entry name" value="LexA/Signal_pep-like_sf"/>
</dbReference>
<evidence type="ECO:0000313" key="3">
    <source>
        <dbReference type="Proteomes" id="UP000295496"/>
    </source>
</evidence>
<dbReference type="AlphaFoldDB" id="A0A4V2PUH6"/>
<protein>
    <recommendedName>
        <fullName evidence="1">Peptidase S24/S26A/S26B/S26C domain-containing protein</fullName>
    </recommendedName>
</protein>
<organism evidence="2 3">
    <name type="scientific">Lonepinella koalarum</name>
    <dbReference type="NCBI Taxonomy" id="53417"/>
    <lineage>
        <taxon>Bacteria</taxon>
        <taxon>Pseudomonadati</taxon>
        <taxon>Pseudomonadota</taxon>
        <taxon>Gammaproteobacteria</taxon>
        <taxon>Pasteurellales</taxon>
        <taxon>Pasteurellaceae</taxon>
        <taxon>Lonepinella</taxon>
    </lineage>
</organism>
<evidence type="ECO:0000313" key="2">
    <source>
        <dbReference type="EMBL" id="TCK70481.1"/>
    </source>
</evidence>
<name>A0A4V2PUH6_9PAST</name>
<evidence type="ECO:0000259" key="1">
    <source>
        <dbReference type="Pfam" id="PF00717"/>
    </source>
</evidence>
<dbReference type="Pfam" id="PF00717">
    <property type="entry name" value="Peptidase_S24"/>
    <property type="match status" value="1"/>
</dbReference>
<accession>A0A4V2PUH6</accession>
<comment type="caution">
    <text evidence="2">The sequence shown here is derived from an EMBL/GenBank/DDBJ whole genome shotgun (WGS) entry which is preliminary data.</text>
</comment>
<reference evidence="2 3" key="1">
    <citation type="submission" date="2019-03" db="EMBL/GenBank/DDBJ databases">
        <title>Genomic Encyclopedia of Type Strains, Phase IV (KMG-IV): sequencing the most valuable type-strain genomes for metagenomic binning, comparative biology and taxonomic classification.</title>
        <authorList>
            <person name="Goeker M."/>
        </authorList>
    </citation>
    <scope>NUCLEOTIDE SEQUENCE [LARGE SCALE GENOMIC DNA]</scope>
    <source>
        <strain evidence="2 3">DSM 10053</strain>
    </source>
</reference>
<dbReference type="EMBL" id="SMGJ01000002">
    <property type="protein sequence ID" value="TCK70481.1"/>
    <property type="molecule type" value="Genomic_DNA"/>
</dbReference>
<gene>
    <name evidence="2" type="ORF">EV692_0757</name>
</gene>
<dbReference type="InterPro" id="IPR015927">
    <property type="entry name" value="Peptidase_S24_S26A/B/C"/>
</dbReference>
<dbReference type="RefSeq" id="WP_228777385.1">
    <property type="nucleotide sequence ID" value="NZ_CP170642.1"/>
</dbReference>
<feature type="domain" description="Peptidase S24/S26A/S26B/S26C" evidence="1">
    <location>
        <begin position="37"/>
        <end position="138"/>
    </location>
</feature>
<dbReference type="SUPFAM" id="SSF51306">
    <property type="entry name" value="LexA/Signal peptidase"/>
    <property type="match status" value="1"/>
</dbReference>